<evidence type="ECO:0000313" key="4">
    <source>
        <dbReference type="Proteomes" id="UP000587942"/>
    </source>
</evidence>
<dbReference type="Gene3D" id="2.160.20.120">
    <property type="match status" value="1"/>
</dbReference>
<dbReference type="Proteomes" id="UP000587942">
    <property type="component" value="Unassembled WGS sequence"/>
</dbReference>
<protein>
    <submittedName>
        <fullName evidence="3">DUF4097 domain-containing protein</fullName>
    </submittedName>
</protein>
<evidence type="ECO:0000313" key="3">
    <source>
        <dbReference type="EMBL" id="NKE06930.1"/>
    </source>
</evidence>
<evidence type="ECO:0000256" key="1">
    <source>
        <dbReference type="SAM" id="MobiDB-lite"/>
    </source>
</evidence>
<dbReference type="Pfam" id="PF13349">
    <property type="entry name" value="DUF4097"/>
    <property type="match status" value="1"/>
</dbReference>
<feature type="domain" description="DUF4097" evidence="2">
    <location>
        <begin position="43"/>
        <end position="287"/>
    </location>
</feature>
<proteinExistence type="predicted"/>
<gene>
    <name evidence="3" type="ORF">GWK17_15890</name>
</gene>
<comment type="caution">
    <text evidence="3">The sequence shown here is derived from an EMBL/GenBank/DDBJ whole genome shotgun (WGS) entry which is preliminary data.</text>
</comment>
<dbReference type="InterPro" id="IPR025164">
    <property type="entry name" value="Toastrack_DUF4097"/>
</dbReference>
<accession>A0A846TIZ6</accession>
<organism evidence="3 4">
    <name type="scientific">Mesobacillus selenatarsenatis</name>
    <dbReference type="NCBI Taxonomy" id="388741"/>
    <lineage>
        <taxon>Bacteria</taxon>
        <taxon>Bacillati</taxon>
        <taxon>Bacillota</taxon>
        <taxon>Bacilli</taxon>
        <taxon>Bacillales</taxon>
        <taxon>Bacillaceae</taxon>
        <taxon>Mesobacillus</taxon>
    </lineage>
</organism>
<feature type="region of interest" description="Disordered" evidence="1">
    <location>
        <begin position="248"/>
        <end position="272"/>
    </location>
</feature>
<evidence type="ECO:0000259" key="2">
    <source>
        <dbReference type="Pfam" id="PF13349"/>
    </source>
</evidence>
<reference evidence="3 4" key="1">
    <citation type="submission" date="2020-03" db="EMBL/GenBank/DDBJ databases">
        <authorList>
            <person name="Sun Q."/>
        </authorList>
    </citation>
    <scope>NUCLEOTIDE SEQUENCE [LARGE SCALE GENOMIC DNA]</scope>
    <source>
        <strain evidence="3 4">KACC 21451</strain>
    </source>
</reference>
<dbReference type="RefSeq" id="WP_167833340.1">
    <property type="nucleotide sequence ID" value="NZ_JAAVUM010000011.1"/>
</dbReference>
<name>A0A846TIZ6_9BACI</name>
<sequence length="287" mass="31422">MKRILVIFLVITGAYIGWNYLFDGSGLNFAQAEDAVKVTNDTDKISIDVSSVETVIVPEDRDDVRAELEGEGTVKVQEHGDEIKVSVKRKGFFWFNWFEMDKTTMTVYIPADYEKDMDIELGSGKIVFKGESSDNPMKLRDLSLNIGSGRATLENFNVEKLVNQSSSGEVEMNSIEAQSGSFDVSSGSVHVKNYSGKVDADVSSGKLEIQMDQLLDDVSLDVSSGFIGLDLPEDAGFTMNGKVSSGNISSDFPLQNKEQSDNRLRGKHGSGKFEINADVSSGNINIK</sequence>
<dbReference type="EMBL" id="JAAVUM010000011">
    <property type="protein sequence ID" value="NKE06930.1"/>
    <property type="molecule type" value="Genomic_DNA"/>
</dbReference>
<feature type="compositionally biased region" description="Polar residues" evidence="1">
    <location>
        <begin position="248"/>
        <end position="257"/>
    </location>
</feature>
<dbReference type="AlphaFoldDB" id="A0A846TIZ6"/>